<evidence type="ECO:0000313" key="3">
    <source>
        <dbReference type="Proteomes" id="UP000325081"/>
    </source>
</evidence>
<proteinExistence type="predicted"/>
<dbReference type="Proteomes" id="UP000325081">
    <property type="component" value="Unassembled WGS sequence"/>
</dbReference>
<comment type="caution">
    <text evidence="2">The sequence shown here is derived from an EMBL/GenBank/DDBJ whole genome shotgun (WGS) entry which is preliminary data.</text>
</comment>
<dbReference type="EMBL" id="BKCP01005516">
    <property type="protein sequence ID" value="GER38669.1"/>
    <property type="molecule type" value="Genomic_DNA"/>
</dbReference>
<protein>
    <submittedName>
        <fullName evidence="2">F-box family protein</fullName>
    </submittedName>
</protein>
<organism evidence="2 3">
    <name type="scientific">Striga asiatica</name>
    <name type="common">Asiatic witchweed</name>
    <name type="synonym">Buchnera asiatica</name>
    <dbReference type="NCBI Taxonomy" id="4170"/>
    <lineage>
        <taxon>Eukaryota</taxon>
        <taxon>Viridiplantae</taxon>
        <taxon>Streptophyta</taxon>
        <taxon>Embryophyta</taxon>
        <taxon>Tracheophyta</taxon>
        <taxon>Spermatophyta</taxon>
        <taxon>Magnoliopsida</taxon>
        <taxon>eudicotyledons</taxon>
        <taxon>Gunneridae</taxon>
        <taxon>Pentapetalae</taxon>
        <taxon>asterids</taxon>
        <taxon>lamiids</taxon>
        <taxon>Lamiales</taxon>
        <taxon>Orobanchaceae</taxon>
        <taxon>Buchnereae</taxon>
        <taxon>Striga</taxon>
    </lineage>
</organism>
<evidence type="ECO:0000313" key="2">
    <source>
        <dbReference type="EMBL" id="GER38669.1"/>
    </source>
</evidence>
<keyword evidence="3" id="KW-1185">Reference proteome</keyword>
<accession>A0A5A7Q0N1</accession>
<evidence type="ECO:0000256" key="1">
    <source>
        <dbReference type="SAM" id="MobiDB-lite"/>
    </source>
</evidence>
<sequence length="121" mass="13588">MSSGRGACRFVSKPPPCRRMKADSRDESTMVRYRPKYDSITRAPKSGSNKPVPDHTFMLAAADAVDCLSGPVSMTCKYKNTIRLFKLYPNMIASSPNGISLRAGPHDPPFLELYHLRRREL</sequence>
<feature type="region of interest" description="Disordered" evidence="1">
    <location>
        <begin position="1"/>
        <end position="28"/>
    </location>
</feature>
<name>A0A5A7Q0N1_STRAF</name>
<reference evidence="3" key="1">
    <citation type="journal article" date="2019" name="Curr. Biol.">
        <title>Genome Sequence of Striga asiatica Provides Insight into the Evolution of Plant Parasitism.</title>
        <authorList>
            <person name="Yoshida S."/>
            <person name="Kim S."/>
            <person name="Wafula E.K."/>
            <person name="Tanskanen J."/>
            <person name="Kim Y.M."/>
            <person name="Honaas L."/>
            <person name="Yang Z."/>
            <person name="Spallek T."/>
            <person name="Conn C.E."/>
            <person name="Ichihashi Y."/>
            <person name="Cheong K."/>
            <person name="Cui S."/>
            <person name="Der J.P."/>
            <person name="Gundlach H."/>
            <person name="Jiao Y."/>
            <person name="Hori C."/>
            <person name="Ishida J.K."/>
            <person name="Kasahara H."/>
            <person name="Kiba T."/>
            <person name="Kim M.S."/>
            <person name="Koo N."/>
            <person name="Laohavisit A."/>
            <person name="Lee Y.H."/>
            <person name="Lumba S."/>
            <person name="McCourt P."/>
            <person name="Mortimer J.C."/>
            <person name="Mutuku J.M."/>
            <person name="Nomura T."/>
            <person name="Sasaki-Sekimoto Y."/>
            <person name="Seto Y."/>
            <person name="Wang Y."/>
            <person name="Wakatake T."/>
            <person name="Sakakibara H."/>
            <person name="Demura T."/>
            <person name="Yamaguchi S."/>
            <person name="Yoneyama K."/>
            <person name="Manabe R.I."/>
            <person name="Nelson D.C."/>
            <person name="Schulman A.H."/>
            <person name="Timko M.P."/>
            <person name="dePamphilis C.W."/>
            <person name="Choi D."/>
            <person name="Shirasu K."/>
        </authorList>
    </citation>
    <scope>NUCLEOTIDE SEQUENCE [LARGE SCALE GENOMIC DNA]</scope>
    <source>
        <strain evidence="3">cv. UVA1</strain>
    </source>
</reference>
<gene>
    <name evidence="2" type="ORF">STAS_15189</name>
</gene>
<dbReference type="AlphaFoldDB" id="A0A5A7Q0N1"/>